<comment type="caution">
    <text evidence="1">The sequence shown here is derived from an EMBL/GenBank/DDBJ whole genome shotgun (WGS) entry which is preliminary data.</text>
</comment>
<accession>A0AAE0RVT1</accession>
<sequence length="72" mass="7307">MSVAQITFVRSNVIFGGSIGTTIATLAQTLLPKILLALGTFGLTAASGAVSGVTTKSVSGDEFTGDGIKQYR</sequence>
<organism evidence="1 2">
    <name type="scientific">Potamilus streckersoni</name>
    <dbReference type="NCBI Taxonomy" id="2493646"/>
    <lineage>
        <taxon>Eukaryota</taxon>
        <taxon>Metazoa</taxon>
        <taxon>Spiralia</taxon>
        <taxon>Lophotrochozoa</taxon>
        <taxon>Mollusca</taxon>
        <taxon>Bivalvia</taxon>
        <taxon>Autobranchia</taxon>
        <taxon>Heteroconchia</taxon>
        <taxon>Palaeoheterodonta</taxon>
        <taxon>Unionida</taxon>
        <taxon>Unionoidea</taxon>
        <taxon>Unionidae</taxon>
        <taxon>Ambleminae</taxon>
        <taxon>Lampsilini</taxon>
        <taxon>Potamilus</taxon>
    </lineage>
</organism>
<gene>
    <name evidence="1" type="ORF">CHS0354_002686</name>
</gene>
<protein>
    <submittedName>
        <fullName evidence="1">Uncharacterized protein</fullName>
    </submittedName>
</protein>
<reference evidence="1" key="3">
    <citation type="submission" date="2023-05" db="EMBL/GenBank/DDBJ databases">
        <authorList>
            <person name="Smith C.H."/>
        </authorList>
    </citation>
    <scope>NUCLEOTIDE SEQUENCE</scope>
    <source>
        <strain evidence="1">CHS0354</strain>
        <tissue evidence="1">Mantle</tissue>
    </source>
</reference>
<keyword evidence="2" id="KW-1185">Reference proteome</keyword>
<evidence type="ECO:0000313" key="1">
    <source>
        <dbReference type="EMBL" id="KAK3580587.1"/>
    </source>
</evidence>
<dbReference type="EMBL" id="JAEAOA010000217">
    <property type="protein sequence ID" value="KAK3580587.1"/>
    <property type="molecule type" value="Genomic_DNA"/>
</dbReference>
<feature type="non-terminal residue" evidence="1">
    <location>
        <position position="72"/>
    </location>
</feature>
<reference evidence="1" key="1">
    <citation type="journal article" date="2021" name="Genome Biol. Evol.">
        <title>A High-Quality Reference Genome for a Parasitic Bivalve with Doubly Uniparental Inheritance (Bivalvia: Unionida).</title>
        <authorList>
            <person name="Smith C.H."/>
        </authorList>
    </citation>
    <scope>NUCLEOTIDE SEQUENCE</scope>
    <source>
        <strain evidence="1">CHS0354</strain>
    </source>
</reference>
<name>A0AAE0RVT1_9BIVA</name>
<evidence type="ECO:0000313" key="2">
    <source>
        <dbReference type="Proteomes" id="UP001195483"/>
    </source>
</evidence>
<dbReference type="Proteomes" id="UP001195483">
    <property type="component" value="Unassembled WGS sequence"/>
</dbReference>
<dbReference type="AlphaFoldDB" id="A0AAE0RVT1"/>
<reference evidence="1" key="2">
    <citation type="journal article" date="2021" name="Genome Biol. Evol.">
        <title>Developing a high-quality reference genome for a parasitic bivalve with doubly uniparental inheritance (Bivalvia: Unionida).</title>
        <authorList>
            <person name="Smith C.H."/>
        </authorList>
    </citation>
    <scope>NUCLEOTIDE SEQUENCE</scope>
    <source>
        <strain evidence="1">CHS0354</strain>
        <tissue evidence="1">Mantle</tissue>
    </source>
</reference>
<proteinExistence type="predicted"/>